<dbReference type="HOGENOM" id="CLU_1377887_0_0_1"/>
<gene>
    <name evidence="2" type="ORF">BBAD15_g12125</name>
</gene>
<dbReference type="EMBL" id="ANFO01001431">
    <property type="protein sequence ID" value="KGQ02661.1"/>
    <property type="molecule type" value="Genomic_DNA"/>
</dbReference>
<organism evidence="2 3">
    <name type="scientific">Beauveria bassiana D1-5</name>
    <dbReference type="NCBI Taxonomy" id="1245745"/>
    <lineage>
        <taxon>Eukaryota</taxon>
        <taxon>Fungi</taxon>
        <taxon>Dikarya</taxon>
        <taxon>Ascomycota</taxon>
        <taxon>Pezizomycotina</taxon>
        <taxon>Sordariomycetes</taxon>
        <taxon>Hypocreomycetidae</taxon>
        <taxon>Hypocreales</taxon>
        <taxon>Cordycipitaceae</taxon>
        <taxon>Beauveria</taxon>
    </lineage>
</organism>
<evidence type="ECO:0000313" key="2">
    <source>
        <dbReference type="EMBL" id="KGQ02661.1"/>
    </source>
</evidence>
<name>A0A0A2V4H8_BEABA</name>
<comment type="caution">
    <text evidence="2">The sequence shown here is derived from an EMBL/GenBank/DDBJ whole genome shotgun (WGS) entry which is preliminary data.</text>
</comment>
<dbReference type="Proteomes" id="UP000030106">
    <property type="component" value="Unassembled WGS sequence"/>
</dbReference>
<evidence type="ECO:0000313" key="3">
    <source>
        <dbReference type="Proteomes" id="UP000030106"/>
    </source>
</evidence>
<feature type="region of interest" description="Disordered" evidence="1">
    <location>
        <begin position="37"/>
        <end position="83"/>
    </location>
</feature>
<feature type="region of interest" description="Disordered" evidence="1">
    <location>
        <begin position="1"/>
        <end position="21"/>
    </location>
</feature>
<proteinExistence type="predicted"/>
<feature type="region of interest" description="Disordered" evidence="1">
    <location>
        <begin position="129"/>
        <end position="198"/>
    </location>
</feature>
<feature type="compositionally biased region" description="Low complexity" evidence="1">
    <location>
        <begin position="10"/>
        <end position="21"/>
    </location>
</feature>
<reference evidence="2 3" key="1">
    <citation type="submission" date="2012-10" db="EMBL/GenBank/DDBJ databases">
        <title>Genome sequencing and analysis of entomopathogenic fungi Beauveria bassiana D1-5.</title>
        <authorList>
            <person name="Li Q."/>
            <person name="Wang L."/>
            <person name="Zhang Z."/>
            <person name="Wang Q."/>
            <person name="Ren J."/>
            <person name="Wang M."/>
            <person name="Xu W."/>
            <person name="Wang J."/>
            <person name="Lu Y."/>
            <person name="Du Q."/>
            <person name="Sun Z."/>
        </authorList>
    </citation>
    <scope>NUCLEOTIDE SEQUENCE [LARGE SCALE GENOMIC DNA]</scope>
    <source>
        <strain evidence="2 3">D1-5</strain>
    </source>
</reference>
<accession>A0A0A2V4H8</accession>
<evidence type="ECO:0000256" key="1">
    <source>
        <dbReference type="SAM" id="MobiDB-lite"/>
    </source>
</evidence>
<sequence>MRRYGRRQAAAKTSEAKSAAETAQELTIGILEAANKAAGQNRGAPASAHVREDNDPEADGGGRQNWQGSATTTLERQWEADGVEDAVLDGTHAYHSIPFKASTPTASIADQTANPPAGASATLCLPLRPATGGVSGHDKRSGEEASSPAPKAACSTRRVQQPRARQVRKIASSLAEHNGSQQPIDKNWLGAFIPESRS</sequence>
<feature type="compositionally biased region" description="Polar residues" evidence="1">
    <location>
        <begin position="64"/>
        <end position="75"/>
    </location>
</feature>
<protein>
    <submittedName>
        <fullName evidence="2">Uncharacterized protein</fullName>
    </submittedName>
</protein>
<dbReference type="AlphaFoldDB" id="A0A0A2V4H8"/>